<dbReference type="PANTHER" id="PTHR31400:SF1">
    <property type="entry name" value="PROTEIN GUCD1"/>
    <property type="match status" value="1"/>
</dbReference>
<reference evidence="2" key="1">
    <citation type="journal article" date="2023" name="Mol. Biol. Evol.">
        <title>Third-Generation Sequencing Reveals the Adaptive Role of the Epigenome in Three Deep-Sea Polychaetes.</title>
        <authorList>
            <person name="Perez M."/>
            <person name="Aroh O."/>
            <person name="Sun Y."/>
            <person name="Lan Y."/>
            <person name="Juniper S.K."/>
            <person name="Young C.R."/>
            <person name="Angers B."/>
            <person name="Qian P.Y."/>
        </authorList>
    </citation>
    <scope>NUCLEOTIDE SEQUENCE</scope>
    <source>
        <strain evidence="2">R07B-5</strain>
    </source>
</reference>
<proteinExistence type="predicted"/>
<dbReference type="Pfam" id="PF09778">
    <property type="entry name" value="Guanylate_cyc_2"/>
    <property type="match status" value="1"/>
</dbReference>
<feature type="chain" id="PRO_5042240208" evidence="1">
    <location>
        <begin position="19"/>
        <end position="99"/>
    </location>
</feature>
<organism evidence="2 3">
    <name type="scientific">Ridgeia piscesae</name>
    <name type="common">Tubeworm</name>
    <dbReference type="NCBI Taxonomy" id="27915"/>
    <lineage>
        <taxon>Eukaryota</taxon>
        <taxon>Metazoa</taxon>
        <taxon>Spiralia</taxon>
        <taxon>Lophotrochozoa</taxon>
        <taxon>Annelida</taxon>
        <taxon>Polychaeta</taxon>
        <taxon>Sedentaria</taxon>
        <taxon>Canalipalpata</taxon>
        <taxon>Sabellida</taxon>
        <taxon>Siboglinidae</taxon>
        <taxon>Ridgeia</taxon>
    </lineage>
</organism>
<protein>
    <submittedName>
        <fullName evidence="2">Uncharacterized protein</fullName>
    </submittedName>
</protein>
<gene>
    <name evidence="2" type="ORF">NP493_577g01000</name>
</gene>
<dbReference type="AlphaFoldDB" id="A0AAD9KUL7"/>
<comment type="caution">
    <text evidence="2">The sequence shown here is derived from an EMBL/GenBank/DDBJ whole genome shotgun (WGS) entry which is preliminary data.</text>
</comment>
<feature type="signal peptide" evidence="1">
    <location>
        <begin position="1"/>
        <end position="18"/>
    </location>
</feature>
<accession>A0AAD9KUL7</accession>
<dbReference type="PANTHER" id="PTHR31400">
    <property type="entry name" value="GUANYLYL CYCLASE DOMAIN CONTAINING PROTEIN 1 GUCD1"/>
    <property type="match status" value="1"/>
</dbReference>
<sequence>MYVCIHCHSIWFFQLKCCLPLMGKCLNEYQGHYIVVCGYNRKNKLIYYKNPSCNEDLCCCSWKSFDAARKRYGTDEDVLLLYQDTSARDSFFQSSPHPE</sequence>
<evidence type="ECO:0000313" key="2">
    <source>
        <dbReference type="EMBL" id="KAK2177822.1"/>
    </source>
</evidence>
<name>A0AAD9KUL7_RIDPI</name>
<dbReference type="Proteomes" id="UP001209878">
    <property type="component" value="Unassembled WGS sequence"/>
</dbReference>
<evidence type="ECO:0000256" key="1">
    <source>
        <dbReference type="SAM" id="SignalP"/>
    </source>
</evidence>
<dbReference type="EMBL" id="JAODUO010000577">
    <property type="protein sequence ID" value="KAK2177822.1"/>
    <property type="molecule type" value="Genomic_DNA"/>
</dbReference>
<keyword evidence="1" id="KW-0732">Signal</keyword>
<dbReference type="InterPro" id="IPR018616">
    <property type="entry name" value="GUCD1"/>
</dbReference>
<evidence type="ECO:0000313" key="3">
    <source>
        <dbReference type="Proteomes" id="UP001209878"/>
    </source>
</evidence>
<keyword evidence="3" id="KW-1185">Reference proteome</keyword>